<comment type="caution">
    <text evidence="1">The sequence shown here is derived from an EMBL/GenBank/DDBJ whole genome shotgun (WGS) entry which is preliminary data.</text>
</comment>
<gene>
    <name evidence="1" type="ORF">S01H1_68819</name>
</gene>
<protein>
    <submittedName>
        <fullName evidence="1">Uncharacterized protein</fullName>
    </submittedName>
</protein>
<organism evidence="1">
    <name type="scientific">marine sediment metagenome</name>
    <dbReference type="NCBI Taxonomy" id="412755"/>
    <lineage>
        <taxon>unclassified sequences</taxon>
        <taxon>metagenomes</taxon>
        <taxon>ecological metagenomes</taxon>
    </lineage>
</organism>
<dbReference type="InterPro" id="IPR029063">
    <property type="entry name" value="SAM-dependent_MTases_sf"/>
</dbReference>
<dbReference type="EMBL" id="BARS01045650">
    <property type="protein sequence ID" value="GAG35096.1"/>
    <property type="molecule type" value="Genomic_DNA"/>
</dbReference>
<name>X0YE52_9ZZZZ</name>
<proteinExistence type="predicted"/>
<reference evidence="1" key="1">
    <citation type="journal article" date="2014" name="Front. Microbiol.">
        <title>High frequency of phylogenetically diverse reductive dehalogenase-homologous genes in deep subseafloor sedimentary metagenomes.</title>
        <authorList>
            <person name="Kawai M."/>
            <person name="Futagami T."/>
            <person name="Toyoda A."/>
            <person name="Takaki Y."/>
            <person name="Nishi S."/>
            <person name="Hori S."/>
            <person name="Arai W."/>
            <person name="Tsubouchi T."/>
            <person name="Morono Y."/>
            <person name="Uchiyama I."/>
            <person name="Ito T."/>
            <person name="Fujiyama A."/>
            <person name="Inagaki F."/>
            <person name="Takami H."/>
        </authorList>
    </citation>
    <scope>NUCLEOTIDE SEQUENCE</scope>
    <source>
        <strain evidence="1">Expedition CK06-06</strain>
    </source>
</reference>
<sequence length="148" mass="17198">LGTSTGYSAYYVAKALKENEKRGIKGRIDCYDLWEKCGGCKMKIAEENLLEYNDVINLIQRDAFEVYKNYDFVDILHIDLDNDRNILEKIVSKWIGKANYIIFEGGSKERDNYPRVEKHASINEWLKKDKYDYTTLTPFPSLTVIGPI</sequence>
<dbReference type="Pfam" id="PF13578">
    <property type="entry name" value="Methyltransf_24"/>
    <property type="match status" value="1"/>
</dbReference>
<accession>X0YE52</accession>
<dbReference type="AlphaFoldDB" id="X0YE52"/>
<feature type="non-terminal residue" evidence="1">
    <location>
        <position position="1"/>
    </location>
</feature>
<evidence type="ECO:0000313" key="1">
    <source>
        <dbReference type="EMBL" id="GAG35096.1"/>
    </source>
</evidence>
<dbReference type="SUPFAM" id="SSF53335">
    <property type="entry name" value="S-adenosyl-L-methionine-dependent methyltransferases"/>
    <property type="match status" value="1"/>
</dbReference>
<dbReference type="Gene3D" id="3.40.50.150">
    <property type="entry name" value="Vaccinia Virus protein VP39"/>
    <property type="match status" value="1"/>
</dbReference>